<dbReference type="Proteomes" id="UP001524502">
    <property type="component" value="Unassembled WGS sequence"/>
</dbReference>
<dbReference type="EMBL" id="JANFXK010000055">
    <property type="protein sequence ID" value="MCQ4638619.1"/>
    <property type="molecule type" value="Genomic_DNA"/>
</dbReference>
<sequence>AADMGTPTRAEPTRQTQILPAAAAVATQAVETAAAPVQPAVPVQAAPTQPANSAAQQAMQPQTQPAAAVPTQAAAYTQEQLALAASQLMEAKKDQSVVINLLGKFGVQALTQLPKEQYGAFATELRALGAKL</sequence>
<organism evidence="2 3">
    <name type="scientific">Anaerovorax odorimutans</name>
    <dbReference type="NCBI Taxonomy" id="109327"/>
    <lineage>
        <taxon>Bacteria</taxon>
        <taxon>Bacillati</taxon>
        <taxon>Bacillota</taxon>
        <taxon>Clostridia</taxon>
        <taxon>Peptostreptococcales</taxon>
        <taxon>Anaerovoracaceae</taxon>
        <taxon>Anaerovorax</taxon>
    </lineage>
</organism>
<evidence type="ECO:0000256" key="1">
    <source>
        <dbReference type="SAM" id="MobiDB-lite"/>
    </source>
</evidence>
<keyword evidence="3" id="KW-1185">Reference proteome</keyword>
<reference evidence="2 3" key="1">
    <citation type="submission" date="2022-06" db="EMBL/GenBank/DDBJ databases">
        <title>Isolation of gut microbiota from human fecal samples.</title>
        <authorList>
            <person name="Pamer E.G."/>
            <person name="Barat B."/>
            <person name="Waligurski E."/>
            <person name="Medina S."/>
            <person name="Paddock L."/>
            <person name="Mostad J."/>
        </authorList>
    </citation>
    <scope>NUCLEOTIDE SEQUENCE [LARGE SCALE GENOMIC DNA]</scope>
    <source>
        <strain evidence="2 3">SL.3.17</strain>
    </source>
</reference>
<feature type="non-terminal residue" evidence="2">
    <location>
        <position position="1"/>
    </location>
</feature>
<dbReference type="RefSeq" id="WP_256133824.1">
    <property type="nucleotide sequence ID" value="NZ_JANFXK010000055.1"/>
</dbReference>
<proteinExistence type="predicted"/>
<accession>A0ABT1RU27</accession>
<protein>
    <submittedName>
        <fullName evidence="2">Uncharacterized protein</fullName>
    </submittedName>
</protein>
<evidence type="ECO:0000313" key="3">
    <source>
        <dbReference type="Proteomes" id="UP001524502"/>
    </source>
</evidence>
<comment type="caution">
    <text evidence="2">The sequence shown here is derived from an EMBL/GenBank/DDBJ whole genome shotgun (WGS) entry which is preliminary data.</text>
</comment>
<gene>
    <name evidence="2" type="ORF">NE619_17965</name>
</gene>
<feature type="region of interest" description="Disordered" evidence="1">
    <location>
        <begin position="44"/>
        <end position="66"/>
    </location>
</feature>
<name>A0ABT1RU27_9FIRM</name>
<evidence type="ECO:0000313" key="2">
    <source>
        <dbReference type="EMBL" id="MCQ4638619.1"/>
    </source>
</evidence>